<dbReference type="RefSeq" id="WP_073628026.1">
    <property type="nucleotide sequence ID" value="NZ_FRXO01000003.1"/>
</dbReference>
<accession>A0A1M7ZJS5</accession>
<organism evidence="1 2">
    <name type="scientific">Pseudoxanthobacter soli DSM 19599</name>
    <dbReference type="NCBI Taxonomy" id="1123029"/>
    <lineage>
        <taxon>Bacteria</taxon>
        <taxon>Pseudomonadati</taxon>
        <taxon>Pseudomonadota</taxon>
        <taxon>Alphaproteobacteria</taxon>
        <taxon>Hyphomicrobiales</taxon>
        <taxon>Segnochrobactraceae</taxon>
        <taxon>Pseudoxanthobacter</taxon>
    </lineage>
</organism>
<dbReference type="EMBL" id="FRXO01000003">
    <property type="protein sequence ID" value="SHO65138.1"/>
    <property type="molecule type" value="Genomic_DNA"/>
</dbReference>
<dbReference type="AlphaFoldDB" id="A0A1M7ZJS5"/>
<dbReference type="STRING" id="1123029.SAMN02745172_01982"/>
<evidence type="ECO:0000313" key="2">
    <source>
        <dbReference type="Proteomes" id="UP000186406"/>
    </source>
</evidence>
<gene>
    <name evidence="1" type="ORF">SAMN02745172_01982</name>
</gene>
<sequence>MIHYSLVCSAEHTFDGWFRSSEDFEGQAARGLVSCPACGSTDVRRGLMAPAIATRTERRPADVADAPEPSLGAAAPTAAVAMADPRAAALVEMMRAVRRQVEQTADYVGDRFAEEARKIHYGETDARGIYGEASPSDVKALQEEGVEIHPLPLLPEDAN</sequence>
<keyword evidence="2" id="KW-1185">Reference proteome</keyword>
<proteinExistence type="predicted"/>
<dbReference type="PIRSF" id="PIRSF032131">
    <property type="entry name" value="UCP032131"/>
    <property type="match status" value="1"/>
</dbReference>
<name>A0A1M7ZJS5_9HYPH</name>
<evidence type="ECO:0000313" key="1">
    <source>
        <dbReference type="EMBL" id="SHO65138.1"/>
    </source>
</evidence>
<dbReference type="OrthoDB" id="9799894at2"/>
<dbReference type="InterPro" id="IPR009562">
    <property type="entry name" value="DUF1178"/>
</dbReference>
<protein>
    <submittedName>
        <fullName evidence="1">Uncharacterized protein</fullName>
    </submittedName>
</protein>
<dbReference type="Pfam" id="PF06676">
    <property type="entry name" value="DUF1178"/>
    <property type="match status" value="1"/>
</dbReference>
<dbReference type="Proteomes" id="UP000186406">
    <property type="component" value="Unassembled WGS sequence"/>
</dbReference>
<reference evidence="1 2" key="1">
    <citation type="submission" date="2016-12" db="EMBL/GenBank/DDBJ databases">
        <authorList>
            <person name="Song W.-J."/>
            <person name="Kurnit D.M."/>
        </authorList>
    </citation>
    <scope>NUCLEOTIDE SEQUENCE [LARGE SCALE GENOMIC DNA]</scope>
    <source>
        <strain evidence="1 2">DSM 19599</strain>
    </source>
</reference>